<dbReference type="STRING" id="7217.B3MAX6"/>
<accession>B3MAX6</accession>
<keyword evidence="4" id="KW-1185">Reference proteome</keyword>
<dbReference type="PhylomeDB" id="B3MAX6"/>
<keyword evidence="2" id="KW-0732">Signal</keyword>
<evidence type="ECO:0008006" key="5">
    <source>
        <dbReference type="Google" id="ProtNLM"/>
    </source>
</evidence>
<dbReference type="CTD" id="39499"/>
<feature type="compositionally biased region" description="Basic residues" evidence="1">
    <location>
        <begin position="25"/>
        <end position="39"/>
    </location>
</feature>
<dbReference type="OrthoDB" id="7866727at2759"/>
<dbReference type="InParanoid" id="B3MAX6"/>
<proteinExistence type="predicted"/>
<dbReference type="Proteomes" id="UP000007801">
    <property type="component" value="Unassembled WGS sequence"/>
</dbReference>
<feature type="region of interest" description="Disordered" evidence="1">
    <location>
        <begin position="223"/>
        <end position="265"/>
    </location>
</feature>
<dbReference type="GeneID" id="6506676"/>
<dbReference type="InterPro" id="IPR036058">
    <property type="entry name" value="Kazal_dom_sf"/>
</dbReference>
<evidence type="ECO:0000256" key="1">
    <source>
        <dbReference type="SAM" id="MobiDB-lite"/>
    </source>
</evidence>
<sequence>MRPFPAFCIIVAACLILGAAPAEAKRRKHKGSDHHHHHDHEKSDPHKTKTKTKWSTSTDLAGNSQVSTEEHGYYVKRTYAPSEETQGRKRLSPPFLAIPIAWFSCDSSSQKQCQTSNSAAINSAAQSLNEGYLCDDDCEDLYEPICGKTNTEVAVFYSQCKLNVAKCRSHGLWTELPFAECQAKYPTETAYADKKFRASPYFRDLALVEQQKLLEEQRRAEEEKQKLEKEQKKREKAEKKKMEKDCRESSEEKEDEKGDKPLKDELPVLPLLQNHKPFEAPLNVPVAVAVPTPVAAPVPVPAVVEKKPEPIALPPMPIKEVPTPKPIAIAMVEAIPPKVQTPSKGKDDDRLKYTVA</sequence>
<feature type="region of interest" description="Disordered" evidence="1">
    <location>
        <begin position="25"/>
        <end position="65"/>
    </location>
</feature>
<organism evidence="3 4">
    <name type="scientific">Drosophila ananassae</name>
    <name type="common">Fruit fly</name>
    <dbReference type="NCBI Taxonomy" id="7217"/>
    <lineage>
        <taxon>Eukaryota</taxon>
        <taxon>Metazoa</taxon>
        <taxon>Ecdysozoa</taxon>
        <taxon>Arthropoda</taxon>
        <taxon>Hexapoda</taxon>
        <taxon>Insecta</taxon>
        <taxon>Pterygota</taxon>
        <taxon>Neoptera</taxon>
        <taxon>Endopterygota</taxon>
        <taxon>Diptera</taxon>
        <taxon>Brachycera</taxon>
        <taxon>Muscomorpha</taxon>
        <taxon>Ephydroidea</taxon>
        <taxon>Drosophilidae</taxon>
        <taxon>Drosophila</taxon>
        <taxon>Sophophora</taxon>
    </lineage>
</organism>
<protein>
    <recommendedName>
        <fullName evidence="5">Kazal-like domain-containing protein</fullName>
    </recommendedName>
</protein>
<dbReference type="AlphaFoldDB" id="B3MAX6"/>
<reference evidence="3 4" key="1">
    <citation type="journal article" date="2007" name="Nature">
        <title>Evolution of genes and genomes on the Drosophila phylogeny.</title>
        <authorList>
            <consortium name="Drosophila 12 Genomes Consortium"/>
            <person name="Clark A.G."/>
            <person name="Eisen M.B."/>
            <person name="Smith D.R."/>
            <person name="Bergman C.M."/>
            <person name="Oliver B."/>
            <person name="Markow T.A."/>
            <person name="Kaufman T.C."/>
            <person name="Kellis M."/>
            <person name="Gelbart W."/>
            <person name="Iyer V.N."/>
            <person name="Pollard D.A."/>
            <person name="Sackton T.B."/>
            <person name="Larracuente A.M."/>
            <person name="Singh N.D."/>
            <person name="Abad J.P."/>
            <person name="Abt D.N."/>
            <person name="Adryan B."/>
            <person name="Aguade M."/>
            <person name="Akashi H."/>
            <person name="Anderson W.W."/>
            <person name="Aquadro C.F."/>
            <person name="Ardell D.H."/>
            <person name="Arguello R."/>
            <person name="Artieri C.G."/>
            <person name="Barbash D.A."/>
            <person name="Barker D."/>
            <person name="Barsanti P."/>
            <person name="Batterham P."/>
            <person name="Batzoglou S."/>
            <person name="Begun D."/>
            <person name="Bhutkar A."/>
            <person name="Blanco E."/>
            <person name="Bosak S.A."/>
            <person name="Bradley R.K."/>
            <person name="Brand A.D."/>
            <person name="Brent M.R."/>
            <person name="Brooks A.N."/>
            <person name="Brown R.H."/>
            <person name="Butlin R.K."/>
            <person name="Caggese C."/>
            <person name="Calvi B.R."/>
            <person name="Bernardo de Carvalho A."/>
            <person name="Caspi A."/>
            <person name="Castrezana S."/>
            <person name="Celniker S.E."/>
            <person name="Chang J.L."/>
            <person name="Chapple C."/>
            <person name="Chatterji S."/>
            <person name="Chinwalla A."/>
            <person name="Civetta A."/>
            <person name="Clifton S.W."/>
            <person name="Comeron J.M."/>
            <person name="Costello J.C."/>
            <person name="Coyne J.A."/>
            <person name="Daub J."/>
            <person name="David R.G."/>
            <person name="Delcher A.L."/>
            <person name="Delehaunty K."/>
            <person name="Do C.B."/>
            <person name="Ebling H."/>
            <person name="Edwards K."/>
            <person name="Eickbush T."/>
            <person name="Evans J.D."/>
            <person name="Filipski A."/>
            <person name="Findeiss S."/>
            <person name="Freyhult E."/>
            <person name="Fulton L."/>
            <person name="Fulton R."/>
            <person name="Garcia A.C."/>
            <person name="Gardiner A."/>
            <person name="Garfield D.A."/>
            <person name="Garvin B.E."/>
            <person name="Gibson G."/>
            <person name="Gilbert D."/>
            <person name="Gnerre S."/>
            <person name="Godfrey J."/>
            <person name="Good R."/>
            <person name="Gotea V."/>
            <person name="Gravely B."/>
            <person name="Greenberg A.J."/>
            <person name="Griffiths-Jones S."/>
            <person name="Gross S."/>
            <person name="Guigo R."/>
            <person name="Gustafson E.A."/>
            <person name="Haerty W."/>
            <person name="Hahn M.W."/>
            <person name="Halligan D.L."/>
            <person name="Halpern A.L."/>
            <person name="Halter G.M."/>
            <person name="Han M.V."/>
            <person name="Heger A."/>
            <person name="Hillier L."/>
            <person name="Hinrichs A.S."/>
            <person name="Holmes I."/>
            <person name="Hoskins R.A."/>
            <person name="Hubisz M.J."/>
            <person name="Hultmark D."/>
            <person name="Huntley M.A."/>
            <person name="Jaffe D.B."/>
            <person name="Jagadeeshan S."/>
            <person name="Jeck W.R."/>
            <person name="Johnson J."/>
            <person name="Jones C.D."/>
            <person name="Jordan W.C."/>
            <person name="Karpen G.H."/>
            <person name="Kataoka E."/>
            <person name="Keightley P.D."/>
            <person name="Kheradpour P."/>
            <person name="Kirkness E.F."/>
            <person name="Koerich L.B."/>
            <person name="Kristiansen K."/>
            <person name="Kudrna D."/>
            <person name="Kulathinal R.J."/>
            <person name="Kumar S."/>
            <person name="Kwok R."/>
            <person name="Lander E."/>
            <person name="Langley C.H."/>
            <person name="Lapoint R."/>
            <person name="Lazzaro B.P."/>
            <person name="Lee S.J."/>
            <person name="Levesque L."/>
            <person name="Li R."/>
            <person name="Lin C.F."/>
            <person name="Lin M.F."/>
            <person name="Lindblad-Toh K."/>
            <person name="Llopart A."/>
            <person name="Long M."/>
            <person name="Low L."/>
            <person name="Lozovsky E."/>
            <person name="Lu J."/>
            <person name="Luo M."/>
            <person name="Machado C.A."/>
            <person name="Makalowski W."/>
            <person name="Marzo M."/>
            <person name="Matsuda M."/>
            <person name="Matzkin L."/>
            <person name="McAllister B."/>
            <person name="McBride C.S."/>
            <person name="McKernan B."/>
            <person name="McKernan K."/>
            <person name="Mendez-Lago M."/>
            <person name="Minx P."/>
            <person name="Mollenhauer M.U."/>
            <person name="Montooth K."/>
            <person name="Mount S.M."/>
            <person name="Mu X."/>
            <person name="Myers E."/>
            <person name="Negre B."/>
            <person name="Newfeld S."/>
            <person name="Nielsen R."/>
            <person name="Noor M.A."/>
            <person name="O'Grady P."/>
            <person name="Pachter L."/>
            <person name="Papaceit M."/>
            <person name="Parisi M.J."/>
            <person name="Parisi M."/>
            <person name="Parts L."/>
            <person name="Pedersen J.S."/>
            <person name="Pesole G."/>
            <person name="Phillippy A.M."/>
            <person name="Ponting C.P."/>
            <person name="Pop M."/>
            <person name="Porcelli D."/>
            <person name="Powell J.R."/>
            <person name="Prohaska S."/>
            <person name="Pruitt K."/>
            <person name="Puig M."/>
            <person name="Quesneville H."/>
            <person name="Ram K.R."/>
            <person name="Rand D."/>
            <person name="Rasmussen M.D."/>
            <person name="Reed L.K."/>
            <person name="Reenan R."/>
            <person name="Reily A."/>
            <person name="Remington K.A."/>
            <person name="Rieger T.T."/>
            <person name="Ritchie M.G."/>
            <person name="Robin C."/>
            <person name="Rogers Y.H."/>
            <person name="Rohde C."/>
            <person name="Rozas J."/>
            <person name="Rubenfield M.J."/>
            <person name="Ruiz A."/>
            <person name="Russo S."/>
            <person name="Salzberg S.L."/>
            <person name="Sanchez-Gracia A."/>
            <person name="Saranga D.J."/>
            <person name="Sato H."/>
            <person name="Schaeffer S.W."/>
            <person name="Schatz M.C."/>
            <person name="Schlenke T."/>
            <person name="Schwartz R."/>
            <person name="Segarra C."/>
            <person name="Singh R.S."/>
            <person name="Sirot L."/>
            <person name="Sirota M."/>
            <person name="Sisneros N.B."/>
            <person name="Smith C.D."/>
            <person name="Smith T.F."/>
            <person name="Spieth J."/>
            <person name="Stage D.E."/>
            <person name="Stark A."/>
            <person name="Stephan W."/>
            <person name="Strausberg R.L."/>
            <person name="Strempel S."/>
            <person name="Sturgill D."/>
            <person name="Sutton G."/>
            <person name="Sutton G.G."/>
            <person name="Tao W."/>
            <person name="Teichmann S."/>
            <person name="Tobari Y.N."/>
            <person name="Tomimura Y."/>
            <person name="Tsolas J.M."/>
            <person name="Valente V.L."/>
            <person name="Venter E."/>
            <person name="Venter J.C."/>
            <person name="Vicario S."/>
            <person name="Vieira F.G."/>
            <person name="Vilella A.J."/>
            <person name="Villasante A."/>
            <person name="Walenz B."/>
            <person name="Wang J."/>
            <person name="Wasserman M."/>
            <person name="Watts T."/>
            <person name="Wilson D."/>
            <person name="Wilson R.K."/>
            <person name="Wing R.A."/>
            <person name="Wolfner M.F."/>
            <person name="Wong A."/>
            <person name="Wong G.K."/>
            <person name="Wu C.I."/>
            <person name="Wu G."/>
            <person name="Yamamoto D."/>
            <person name="Yang H.P."/>
            <person name="Yang S.P."/>
            <person name="Yorke J.A."/>
            <person name="Yoshida K."/>
            <person name="Zdobnov E."/>
            <person name="Zhang P."/>
            <person name="Zhang Y."/>
            <person name="Zimin A.V."/>
            <person name="Baldwin J."/>
            <person name="Abdouelleil A."/>
            <person name="Abdulkadir J."/>
            <person name="Abebe A."/>
            <person name="Abera B."/>
            <person name="Abreu J."/>
            <person name="Acer S.C."/>
            <person name="Aftuck L."/>
            <person name="Alexander A."/>
            <person name="An P."/>
            <person name="Anderson E."/>
            <person name="Anderson S."/>
            <person name="Arachi H."/>
            <person name="Azer M."/>
            <person name="Bachantsang P."/>
            <person name="Barry A."/>
            <person name="Bayul T."/>
            <person name="Berlin A."/>
            <person name="Bessette D."/>
            <person name="Bloom T."/>
            <person name="Blye J."/>
            <person name="Boguslavskiy L."/>
            <person name="Bonnet C."/>
            <person name="Boukhgalter B."/>
            <person name="Bourzgui I."/>
            <person name="Brown A."/>
            <person name="Cahill P."/>
            <person name="Channer S."/>
            <person name="Cheshatsang Y."/>
            <person name="Chuda L."/>
            <person name="Citroen M."/>
            <person name="Collymore A."/>
            <person name="Cooke P."/>
            <person name="Costello M."/>
            <person name="D'Aco K."/>
            <person name="Daza R."/>
            <person name="De Haan G."/>
            <person name="DeGray S."/>
            <person name="DeMaso C."/>
            <person name="Dhargay N."/>
            <person name="Dooley K."/>
            <person name="Dooley E."/>
            <person name="Doricent M."/>
            <person name="Dorje P."/>
            <person name="Dorjee K."/>
            <person name="Dupes A."/>
            <person name="Elong R."/>
            <person name="Falk J."/>
            <person name="Farina A."/>
            <person name="Faro S."/>
            <person name="Ferguson D."/>
            <person name="Fisher S."/>
            <person name="Foley C.D."/>
            <person name="Franke A."/>
            <person name="Friedrich D."/>
            <person name="Gadbois L."/>
            <person name="Gearin G."/>
            <person name="Gearin C.R."/>
            <person name="Giannoukos G."/>
            <person name="Goode T."/>
            <person name="Graham J."/>
            <person name="Grandbois E."/>
            <person name="Grewal S."/>
            <person name="Gyaltsen K."/>
            <person name="Hafez N."/>
            <person name="Hagos B."/>
            <person name="Hall J."/>
            <person name="Henson C."/>
            <person name="Hollinger A."/>
            <person name="Honan T."/>
            <person name="Huard M.D."/>
            <person name="Hughes L."/>
            <person name="Hurhula B."/>
            <person name="Husby M.E."/>
            <person name="Kamat A."/>
            <person name="Kanga B."/>
            <person name="Kashin S."/>
            <person name="Khazanovich D."/>
            <person name="Kisner P."/>
            <person name="Lance K."/>
            <person name="Lara M."/>
            <person name="Lee W."/>
            <person name="Lennon N."/>
            <person name="Letendre F."/>
            <person name="LeVine R."/>
            <person name="Lipovsky A."/>
            <person name="Liu X."/>
            <person name="Liu J."/>
            <person name="Liu S."/>
            <person name="Lokyitsang T."/>
            <person name="Lokyitsang Y."/>
            <person name="Lubonja R."/>
            <person name="Lui A."/>
            <person name="MacDonald P."/>
            <person name="Magnisalis V."/>
            <person name="Maru K."/>
            <person name="Matthews C."/>
            <person name="McCusker W."/>
            <person name="McDonough S."/>
            <person name="Mehta T."/>
            <person name="Meldrim J."/>
            <person name="Meneus L."/>
            <person name="Mihai O."/>
            <person name="Mihalev A."/>
            <person name="Mihova T."/>
            <person name="Mittelman R."/>
            <person name="Mlenga V."/>
            <person name="Montmayeur A."/>
            <person name="Mulrain L."/>
            <person name="Navidi A."/>
            <person name="Naylor J."/>
            <person name="Negash T."/>
            <person name="Nguyen T."/>
            <person name="Nguyen N."/>
            <person name="Nicol R."/>
            <person name="Norbu C."/>
            <person name="Norbu N."/>
            <person name="Novod N."/>
            <person name="O'Neill B."/>
            <person name="Osman S."/>
            <person name="Markiewicz E."/>
            <person name="Oyono O.L."/>
            <person name="Patti C."/>
            <person name="Phunkhang P."/>
            <person name="Pierre F."/>
            <person name="Priest M."/>
            <person name="Raghuraman S."/>
            <person name="Rege F."/>
            <person name="Reyes R."/>
            <person name="Rise C."/>
            <person name="Rogov P."/>
            <person name="Ross K."/>
            <person name="Ryan E."/>
            <person name="Settipalli S."/>
            <person name="Shea T."/>
            <person name="Sherpa N."/>
            <person name="Shi L."/>
            <person name="Shih D."/>
            <person name="Sparrow T."/>
            <person name="Spaulding J."/>
            <person name="Stalker J."/>
            <person name="Stange-Thomann N."/>
            <person name="Stavropoulos S."/>
            <person name="Stone C."/>
            <person name="Strader C."/>
            <person name="Tesfaye S."/>
            <person name="Thomson T."/>
            <person name="Thoulutsang Y."/>
            <person name="Thoulutsang D."/>
            <person name="Topham K."/>
            <person name="Topping I."/>
            <person name="Tsamla T."/>
            <person name="Vassiliev H."/>
            <person name="Vo A."/>
            <person name="Wangchuk T."/>
            <person name="Wangdi T."/>
            <person name="Weiand M."/>
            <person name="Wilkinson J."/>
            <person name="Wilson A."/>
            <person name="Yadav S."/>
            <person name="Young G."/>
            <person name="Yu Q."/>
            <person name="Zembek L."/>
            <person name="Zhong D."/>
            <person name="Zimmer A."/>
            <person name="Zwirko Z."/>
            <person name="Jaffe D.B."/>
            <person name="Alvarez P."/>
            <person name="Brockman W."/>
            <person name="Butler J."/>
            <person name="Chin C."/>
            <person name="Gnerre S."/>
            <person name="Grabherr M."/>
            <person name="Kleber M."/>
            <person name="Mauceli E."/>
            <person name="MacCallum I."/>
        </authorList>
    </citation>
    <scope>NUCLEOTIDE SEQUENCE [LARGE SCALE GENOMIC DNA]</scope>
    <source>
        <strain evidence="4">Tucson 14024-0371.13</strain>
    </source>
</reference>
<dbReference type="HOGENOM" id="CLU_757088_0_0_1"/>
<dbReference type="SUPFAM" id="SSF100895">
    <property type="entry name" value="Kazal-type serine protease inhibitors"/>
    <property type="match status" value="1"/>
</dbReference>
<dbReference type="KEGG" id="dan:6506676"/>
<dbReference type="OMA" id="YQAACIV"/>
<gene>
    <name evidence="3" type="primary">Dana\GF24041</name>
    <name evidence="3" type="synonym">dana_GLEANR_8797</name>
    <name evidence="3" type="ORF">GF24041</name>
</gene>
<dbReference type="FunCoup" id="B3MAX6">
    <property type="interactions" value="2"/>
</dbReference>
<evidence type="ECO:0000256" key="2">
    <source>
        <dbReference type="SAM" id="SignalP"/>
    </source>
</evidence>
<dbReference type="EMBL" id="CH902618">
    <property type="protein sequence ID" value="EDV40242.1"/>
    <property type="molecule type" value="Genomic_DNA"/>
</dbReference>
<evidence type="ECO:0000313" key="4">
    <source>
        <dbReference type="Proteomes" id="UP000007801"/>
    </source>
</evidence>
<feature type="chain" id="PRO_5002790383" description="Kazal-like domain-containing protein" evidence="2">
    <location>
        <begin position="25"/>
        <end position="356"/>
    </location>
</feature>
<dbReference type="CDD" id="cd00104">
    <property type="entry name" value="KAZAL_FS"/>
    <property type="match status" value="1"/>
</dbReference>
<dbReference type="eggNOG" id="ENOG502RTN9">
    <property type="taxonomic scope" value="Eukaryota"/>
</dbReference>
<evidence type="ECO:0000313" key="3">
    <source>
        <dbReference type="EMBL" id="EDV40242.1"/>
    </source>
</evidence>
<dbReference type="Gene3D" id="3.30.60.30">
    <property type="match status" value="1"/>
</dbReference>
<feature type="signal peptide" evidence="2">
    <location>
        <begin position="1"/>
        <end position="24"/>
    </location>
</feature>
<name>B3MAX6_DROAN</name>